<dbReference type="EMBL" id="AP025564">
    <property type="protein sequence ID" value="BDE96079.1"/>
    <property type="molecule type" value="Genomic_DNA"/>
</dbReference>
<dbReference type="InterPro" id="IPR000847">
    <property type="entry name" value="LysR_HTH_N"/>
</dbReference>
<comment type="similarity">
    <text evidence="1">Belongs to the LysR transcriptional regulatory family.</text>
</comment>
<reference evidence="6 7" key="1">
    <citation type="submission" date="2022-01" db="EMBL/GenBank/DDBJ databases">
        <title>Novel bile acid biosynthetic pathways are enriched in the microbiome of centenarians.</title>
        <authorList>
            <person name="Sato Y."/>
            <person name="Atarashi K."/>
            <person name="Plichta R.D."/>
            <person name="Arai Y."/>
            <person name="Sasajima S."/>
            <person name="Kearney M.S."/>
            <person name="Suda W."/>
            <person name="Takeshita K."/>
            <person name="Sasaki T."/>
            <person name="Okamoto S."/>
            <person name="Skelly N.A."/>
            <person name="Okamura Y."/>
            <person name="Vlamakis H."/>
            <person name="Li Y."/>
            <person name="Tanoue T."/>
            <person name="Takei H."/>
            <person name="Nittono H."/>
            <person name="Narushima S."/>
            <person name="Irie J."/>
            <person name="Itoh H."/>
            <person name="Moriya K."/>
            <person name="Sugiura Y."/>
            <person name="Suematsu M."/>
            <person name="Moritoki N."/>
            <person name="Shibata S."/>
            <person name="Littman R.D."/>
            <person name="Fischbach A.M."/>
            <person name="Uwamino Y."/>
            <person name="Inoue T."/>
            <person name="Honda A."/>
            <person name="Hattori M."/>
            <person name="Murai T."/>
            <person name="Xavier J.R."/>
            <person name="Hirose N."/>
            <person name="Honda K."/>
        </authorList>
    </citation>
    <scope>NUCLEOTIDE SEQUENCE [LARGE SCALE GENOMIC DNA]</scope>
    <source>
        <strain evidence="6 7">CE91-St30</strain>
    </source>
</reference>
<accession>A0ABN6MDQ6</accession>
<sequence length="297" mass="32966">MELRVLRYFLTIARKGSITGAATELHLSQPALSKQLKDLEAEFGKPLLVREPRGVALTEGGMLLRRRAQEIVDLADKTEAELTADEESVEGDVHIGCGETQGMRFIARAAREVRERYPHVRFHLFSGNSVEVAERLDKGLVDFGLFVGFSDTGRYSQLDLPRADELGLLVRCDHPLASRDFVEPADLANVPLLVSRQSLERDEFIGWLGHPMEELDIAGTYNLVFNASIMVREGCGCAVCLDGLVETSGESDVRFVPLAPKAESHLTVAWKKYPAFSKPAERFLDALRRTACRAEPV</sequence>
<dbReference type="Gene3D" id="1.10.10.10">
    <property type="entry name" value="Winged helix-like DNA-binding domain superfamily/Winged helix DNA-binding domain"/>
    <property type="match status" value="1"/>
</dbReference>
<dbReference type="CDD" id="cd05466">
    <property type="entry name" value="PBP2_LTTR_substrate"/>
    <property type="match status" value="1"/>
</dbReference>
<evidence type="ECO:0000313" key="7">
    <source>
        <dbReference type="Proteomes" id="UP001320544"/>
    </source>
</evidence>
<name>A0ABN6MDQ6_9ACTN</name>
<proteinExistence type="inferred from homology"/>
<dbReference type="PANTHER" id="PTHR30346:SF28">
    <property type="entry name" value="HTH-TYPE TRANSCRIPTIONAL REGULATOR CYNR"/>
    <property type="match status" value="1"/>
</dbReference>
<keyword evidence="7" id="KW-1185">Reference proteome</keyword>
<dbReference type="SUPFAM" id="SSF53850">
    <property type="entry name" value="Periplasmic binding protein-like II"/>
    <property type="match status" value="1"/>
</dbReference>
<evidence type="ECO:0000259" key="5">
    <source>
        <dbReference type="PROSITE" id="PS50931"/>
    </source>
</evidence>
<dbReference type="InterPro" id="IPR005119">
    <property type="entry name" value="LysR_subst-bd"/>
</dbReference>
<dbReference type="PROSITE" id="PS50931">
    <property type="entry name" value="HTH_LYSR"/>
    <property type="match status" value="1"/>
</dbReference>
<keyword evidence="4" id="KW-0804">Transcription</keyword>
<dbReference type="Pfam" id="PF03466">
    <property type="entry name" value="LysR_substrate"/>
    <property type="match status" value="1"/>
</dbReference>
<keyword evidence="2" id="KW-0805">Transcription regulation</keyword>
<dbReference type="InterPro" id="IPR036388">
    <property type="entry name" value="WH-like_DNA-bd_sf"/>
</dbReference>
<evidence type="ECO:0000256" key="2">
    <source>
        <dbReference type="ARBA" id="ARBA00023015"/>
    </source>
</evidence>
<organism evidence="6 7">
    <name type="scientific">Raoultibacter timonensis</name>
    <dbReference type="NCBI Taxonomy" id="1907662"/>
    <lineage>
        <taxon>Bacteria</taxon>
        <taxon>Bacillati</taxon>
        <taxon>Actinomycetota</taxon>
        <taxon>Coriobacteriia</taxon>
        <taxon>Eggerthellales</taxon>
        <taxon>Eggerthellaceae</taxon>
        <taxon>Raoultibacter</taxon>
    </lineage>
</organism>
<feature type="domain" description="HTH lysR-type" evidence="5">
    <location>
        <begin position="1"/>
        <end position="58"/>
    </location>
</feature>
<dbReference type="PRINTS" id="PR00039">
    <property type="entry name" value="HTHLYSR"/>
</dbReference>
<evidence type="ECO:0000256" key="4">
    <source>
        <dbReference type="ARBA" id="ARBA00023163"/>
    </source>
</evidence>
<dbReference type="RefSeq" id="WP_244412339.1">
    <property type="nucleotide sequence ID" value="NZ_AP025564.1"/>
</dbReference>
<dbReference type="InterPro" id="IPR036390">
    <property type="entry name" value="WH_DNA-bd_sf"/>
</dbReference>
<keyword evidence="3" id="KW-0238">DNA-binding</keyword>
<evidence type="ECO:0000256" key="1">
    <source>
        <dbReference type="ARBA" id="ARBA00009437"/>
    </source>
</evidence>
<dbReference type="Pfam" id="PF00126">
    <property type="entry name" value="HTH_1"/>
    <property type="match status" value="1"/>
</dbReference>
<dbReference type="PANTHER" id="PTHR30346">
    <property type="entry name" value="TRANSCRIPTIONAL DUAL REGULATOR HCAR-RELATED"/>
    <property type="match status" value="1"/>
</dbReference>
<dbReference type="Gene3D" id="3.40.190.290">
    <property type="match status" value="1"/>
</dbReference>
<evidence type="ECO:0000313" key="6">
    <source>
        <dbReference type="EMBL" id="BDE96079.1"/>
    </source>
</evidence>
<dbReference type="SUPFAM" id="SSF46785">
    <property type="entry name" value="Winged helix' DNA-binding domain"/>
    <property type="match status" value="1"/>
</dbReference>
<evidence type="ECO:0000256" key="3">
    <source>
        <dbReference type="ARBA" id="ARBA00023125"/>
    </source>
</evidence>
<gene>
    <name evidence="6" type="ORF">CE91St30_14120</name>
</gene>
<protein>
    <submittedName>
        <fullName evidence="6">LysR family transcriptional regulator</fullName>
    </submittedName>
</protein>
<dbReference type="Proteomes" id="UP001320544">
    <property type="component" value="Chromosome"/>
</dbReference>